<evidence type="ECO:0000313" key="4">
    <source>
        <dbReference type="Proteomes" id="UP000265663"/>
    </source>
</evidence>
<gene>
    <name evidence="3" type="ORF">GMOD_00001683</name>
</gene>
<feature type="compositionally biased region" description="Pro residues" evidence="1">
    <location>
        <begin position="134"/>
        <end position="145"/>
    </location>
</feature>
<feature type="compositionally biased region" description="Gly residues" evidence="1">
    <location>
        <begin position="172"/>
        <end position="211"/>
    </location>
</feature>
<organism evidence="3 4">
    <name type="scientific">Pyrenophora seminiperda CCB06</name>
    <dbReference type="NCBI Taxonomy" id="1302712"/>
    <lineage>
        <taxon>Eukaryota</taxon>
        <taxon>Fungi</taxon>
        <taxon>Dikarya</taxon>
        <taxon>Ascomycota</taxon>
        <taxon>Pezizomycotina</taxon>
        <taxon>Dothideomycetes</taxon>
        <taxon>Pleosporomycetidae</taxon>
        <taxon>Pleosporales</taxon>
        <taxon>Pleosporineae</taxon>
        <taxon>Pleosporaceae</taxon>
        <taxon>Pyrenophora</taxon>
    </lineage>
</organism>
<name>A0A3M7LVX1_9PLEO</name>
<feature type="region of interest" description="Disordered" evidence="1">
    <location>
        <begin position="17"/>
        <end position="44"/>
    </location>
</feature>
<dbReference type="EMBL" id="KE747809">
    <property type="protein sequence ID" value="RMZ66359.1"/>
    <property type="molecule type" value="Genomic_DNA"/>
</dbReference>
<proteinExistence type="predicted"/>
<protein>
    <submittedName>
        <fullName evidence="3">Gpi anchored</fullName>
    </submittedName>
</protein>
<evidence type="ECO:0000313" key="3">
    <source>
        <dbReference type="EMBL" id="RMZ66359.1"/>
    </source>
</evidence>
<feature type="region of interest" description="Disordered" evidence="1">
    <location>
        <begin position="119"/>
        <end position="214"/>
    </location>
</feature>
<dbReference type="AlphaFoldDB" id="A0A3M7LVX1"/>
<accession>A0A3M7LVX1</accession>
<keyword evidence="2" id="KW-0732">Signal</keyword>
<evidence type="ECO:0000256" key="1">
    <source>
        <dbReference type="SAM" id="MobiDB-lite"/>
    </source>
</evidence>
<feature type="chain" id="PRO_5018122690" evidence="2">
    <location>
        <begin position="19"/>
        <end position="242"/>
    </location>
</feature>
<dbReference type="Proteomes" id="UP000265663">
    <property type="component" value="Unassembled WGS sequence"/>
</dbReference>
<sequence length="242" mass="24152">MASLALVFVLSAAGLAQPQRGDGDRDRDNNNNGNVRNPDDVGDVDYDDVPVVCREVCNPVVMLTQNCDSSTRDDDAAELRCICTATNASTDIPACAACVNQSGGWGGRNDDVNDLVRACAFPPPTNAPSAGPAPTEPTPTEPTPTGPRGNNGQGGAVAPAPTGCPDRRCQGQGQGGQGQGGQNGQGVNGQGQNGQGGQTGNGQTFGAGAVQGTGRPNAAPGNKLGASALIGILGIAGLAFFL</sequence>
<keyword evidence="4" id="KW-1185">Reference proteome</keyword>
<dbReference type="OrthoDB" id="4843554at2759"/>
<feature type="signal peptide" evidence="2">
    <location>
        <begin position="1"/>
        <end position="18"/>
    </location>
</feature>
<evidence type="ECO:0000256" key="2">
    <source>
        <dbReference type="SAM" id="SignalP"/>
    </source>
</evidence>
<reference evidence="3 4" key="1">
    <citation type="journal article" date="2014" name="PLoS ONE">
        <title>De novo Genome Assembly of the Fungal Plant Pathogen Pyrenophora semeniperda.</title>
        <authorList>
            <person name="Soliai M.M."/>
            <person name="Meyer S.E."/>
            <person name="Udall J.A."/>
            <person name="Elzinga D.E."/>
            <person name="Hermansen R.A."/>
            <person name="Bodily P.M."/>
            <person name="Hart A.A."/>
            <person name="Coleman C.E."/>
        </authorList>
    </citation>
    <scope>NUCLEOTIDE SEQUENCE [LARGE SCALE GENOMIC DNA]</scope>
    <source>
        <strain evidence="3 4">CCB06</strain>
        <tissue evidence="3">Mycelium</tissue>
    </source>
</reference>